<name>A0ABV4CTN7_9BACT</name>
<dbReference type="InterPro" id="IPR027417">
    <property type="entry name" value="P-loop_NTPase"/>
</dbReference>
<evidence type="ECO:0000313" key="5">
    <source>
        <dbReference type="Proteomes" id="UP001565200"/>
    </source>
</evidence>
<dbReference type="InterPro" id="IPR025139">
    <property type="entry name" value="DUF4062"/>
</dbReference>
<dbReference type="InterPro" id="IPR052752">
    <property type="entry name" value="NACHT-WD_repeat"/>
</dbReference>
<dbReference type="SUPFAM" id="SSF52540">
    <property type="entry name" value="P-loop containing nucleoside triphosphate hydrolases"/>
    <property type="match status" value="1"/>
</dbReference>
<keyword evidence="5" id="KW-1185">Reference proteome</keyword>
<evidence type="ECO:0000259" key="3">
    <source>
        <dbReference type="Pfam" id="PF24883"/>
    </source>
</evidence>
<evidence type="ECO:0000256" key="1">
    <source>
        <dbReference type="ARBA" id="ARBA00022737"/>
    </source>
</evidence>
<reference evidence="4 5" key="1">
    <citation type="submission" date="2024-03" db="EMBL/GenBank/DDBJ databases">
        <title>Mouse gut bacterial collection (mGBC) of GemPharmatech.</title>
        <authorList>
            <person name="He Y."/>
            <person name="Dong L."/>
            <person name="Wu D."/>
            <person name="Gao X."/>
            <person name="Lin Z."/>
        </authorList>
    </citation>
    <scope>NUCLEOTIDE SEQUENCE [LARGE SCALE GENOMIC DNA]</scope>
    <source>
        <strain evidence="4 5">54-13</strain>
    </source>
</reference>
<dbReference type="Pfam" id="PF13271">
    <property type="entry name" value="DUF4062"/>
    <property type="match status" value="1"/>
</dbReference>
<evidence type="ECO:0000313" key="4">
    <source>
        <dbReference type="EMBL" id="MEY8244753.1"/>
    </source>
</evidence>
<accession>A0ABV4CTN7</accession>
<evidence type="ECO:0000259" key="2">
    <source>
        <dbReference type="Pfam" id="PF13271"/>
    </source>
</evidence>
<sequence>MRAKYIRFFISSTFADMELERNLLRDILTRLSAEYAKLGWQLEYVDLRWGISREASLDNRTMSICLEELRRCQELSPKPNFILLLGNRYGWIPLPEIVSLSNYEALEMTANEDVLFHRWYRLDENALAEPVYVLMPRTSPYDDDAVWHSGVEKPLMEMFERNVAYGNDYALSATEYEINAGVLKADAHNHVFAFFRDLYDVPHNERSKYEELTPTGVAKIRRLRHKLKSELYAKNTLEIECSYHEYCGEWYKDEFVEGAEARLRSIIENAIAEAETDDELSYNLRHMAKATELADGFVGRETELQYIDSYVNNPEDNVVLWIKGKSGSGKSALLAKVVNRYSGSHDIVCRFCGSNPDPSDAKFLLRSLWNDIVAADKYKNERDKKLRFKSARSVIFDVDHFGSLFRKLHLTRPLLVVIDAIDQVDDSTYCNFHSLMWLNHKLRPDLKIIISSTDDVKYNFERTDIRSWNLPAIGSNAWLVIDSVLMRAGRKLCPTQWSQLSGILTNTDESALYAKILGNYLSDMPSWADLSLIPPTLDSLIEFIFNSLSRPERHGASLVEAVVRLFCAEDLGLTDSEVLRLLALDEDYVDSLIGKSFHQLDKADINIPPILWYRLKYDIATLLRPVNTECGVLIAFFHNELRRAVKRLYFSDAKVRTRYYHSLYEYYLGGIRNDDGHAFLQLVRTLYNAMMSCACYDMEQYQALGLQAWRLLTHTLDYILGKQSRYPKQLRADYELITPVLSPERALEFLSVKAEVAQLPEIADVGLLELQLCNLPDTSRLKKTYLSQFSIIGKIADDYSNIYIGNCGIIKNTLCNAFDAGYIRHIVDVRGRVMAISGDGDSIVSLYDNGHRVHTQNLVNSSKSRGYSLTSEIVDFICDDTLRYHLIVCEDTAFLYDQVENRTLKRLPVDKKRKSLSADGNVMVYGNGSDIEVYFRETGNTIRFNGIVDAMVSYSGKYVWLITEERILFRWDVATGDMPGFGHVDGDEARIVAVHDECCLTRRTLYRHCMENGKNRYFHWSYNVDLLVYVAWFDSTGSRLYMKEKPHCLTVLEFISDADLDVHVYPCPDIRCYNRNFVLTMGDREEIFNVEERIKFPYIPAVYNCGINALACDSSGKRIAVSAGINLLQEIQPFVYEINGTVLNSRELPFENKTFSYIACCAVSPDGNFMGASSFARERSELILCDMAGQRLIDKQTECACISICFSRDSRYMIGVTGDYISDPFDVNVYVYDVLNKSFIKQINLPEFYMYNKGGAFFTQNNNYIIFRTGSYYGVWDLWQNKLIYDDIKCSDRFIDRCGSKDFLSLMCFNANAYGLVFEHPWMNELISTDEEKKELIHVDLESLYTYSEPCDYSLVGMSPSGTILYFLKDGRLYRRHILEEENYIYLADNVQSVFTVFNDVHIFVYLNSGELIFMDVEARQVLLRANAGFLWDARACAVGLVTVDYLGKISRFEVPAKYQLNNPAIATFTGRWDLGEKVMREPSAVCPMCGAEMFLDDDAGFKPGGDALCPRCSANLHFNPML</sequence>
<feature type="domain" description="Nephrocystin 3-like N-terminal" evidence="3">
    <location>
        <begin position="309"/>
        <end position="452"/>
    </location>
</feature>
<dbReference type="Gene3D" id="3.40.50.300">
    <property type="entry name" value="P-loop containing nucleotide triphosphate hydrolases"/>
    <property type="match status" value="1"/>
</dbReference>
<organism evidence="4 5">
    <name type="scientific">Heminiphilus faecis</name>
    <dbReference type="NCBI Taxonomy" id="2601703"/>
    <lineage>
        <taxon>Bacteria</taxon>
        <taxon>Pseudomonadati</taxon>
        <taxon>Bacteroidota</taxon>
        <taxon>Bacteroidia</taxon>
        <taxon>Bacteroidales</taxon>
        <taxon>Muribaculaceae</taxon>
        <taxon>Heminiphilus</taxon>
    </lineage>
</organism>
<protein>
    <submittedName>
        <fullName evidence="4">DUF4062 domain-containing protein</fullName>
    </submittedName>
</protein>
<dbReference type="InterPro" id="IPR056884">
    <property type="entry name" value="NPHP3-like_N"/>
</dbReference>
<gene>
    <name evidence="4" type="ORF">AAK873_03850</name>
</gene>
<dbReference type="RefSeq" id="WP_121698919.1">
    <property type="nucleotide sequence ID" value="NZ_JBCLPP010000008.1"/>
</dbReference>
<dbReference type="SUPFAM" id="SSF82171">
    <property type="entry name" value="DPP6 N-terminal domain-like"/>
    <property type="match status" value="1"/>
</dbReference>
<keyword evidence="1" id="KW-0677">Repeat</keyword>
<dbReference type="Proteomes" id="UP001565200">
    <property type="component" value="Unassembled WGS sequence"/>
</dbReference>
<feature type="domain" description="DUF4062" evidence="2">
    <location>
        <begin position="8"/>
        <end position="101"/>
    </location>
</feature>
<dbReference type="PANTHER" id="PTHR19871">
    <property type="entry name" value="BETA TRANSDUCIN-RELATED PROTEIN"/>
    <property type="match status" value="1"/>
</dbReference>
<dbReference type="Pfam" id="PF24883">
    <property type="entry name" value="NPHP3_N"/>
    <property type="match status" value="1"/>
</dbReference>
<dbReference type="PANTHER" id="PTHR19871:SF14">
    <property type="entry name" value="DUF4062 DOMAIN-CONTAINING PROTEIN"/>
    <property type="match status" value="1"/>
</dbReference>
<comment type="caution">
    <text evidence="4">The sequence shown here is derived from an EMBL/GenBank/DDBJ whole genome shotgun (WGS) entry which is preliminary data.</text>
</comment>
<dbReference type="EMBL" id="JBCLPP010000008">
    <property type="protein sequence ID" value="MEY8244753.1"/>
    <property type="molecule type" value="Genomic_DNA"/>
</dbReference>
<proteinExistence type="predicted"/>